<feature type="domain" description="Carrier" evidence="1">
    <location>
        <begin position="5"/>
        <end position="86"/>
    </location>
</feature>
<proteinExistence type="predicted"/>
<evidence type="ECO:0000313" key="3">
    <source>
        <dbReference type="Proteomes" id="UP000248886"/>
    </source>
</evidence>
<name>A0A2W1K652_ACIFR</name>
<dbReference type="PROSITE" id="PS50075">
    <property type="entry name" value="CARRIER"/>
    <property type="match status" value="1"/>
</dbReference>
<organism evidence="2 3">
    <name type="scientific">Acidithiobacillus ferrooxidans</name>
    <name type="common">Thiobacillus ferrooxidans</name>
    <dbReference type="NCBI Taxonomy" id="920"/>
    <lineage>
        <taxon>Bacteria</taxon>
        <taxon>Pseudomonadati</taxon>
        <taxon>Pseudomonadota</taxon>
        <taxon>Acidithiobacillia</taxon>
        <taxon>Acidithiobacillales</taxon>
        <taxon>Acidithiobacillaceae</taxon>
        <taxon>Acidithiobacillus</taxon>
    </lineage>
</organism>
<evidence type="ECO:0000313" key="2">
    <source>
        <dbReference type="EMBL" id="PZD82143.1"/>
    </source>
</evidence>
<dbReference type="GeneID" id="65280137"/>
<dbReference type="Gene3D" id="1.10.1200.10">
    <property type="entry name" value="ACP-like"/>
    <property type="match status" value="1"/>
</dbReference>
<dbReference type="InterPro" id="IPR009081">
    <property type="entry name" value="PP-bd_ACP"/>
</dbReference>
<dbReference type="EMBL" id="QKQP01000001">
    <property type="protein sequence ID" value="PZD82143.1"/>
    <property type="molecule type" value="Genomic_DNA"/>
</dbReference>
<accession>A0A2W1K652</accession>
<dbReference type="Pfam" id="PF00550">
    <property type="entry name" value="PP-binding"/>
    <property type="match status" value="1"/>
</dbReference>
<dbReference type="OrthoDB" id="9803943at2"/>
<dbReference type="OMA" id="KECDKEE"/>
<dbReference type="AlphaFoldDB" id="A0A2W1K652"/>
<dbReference type="RefSeq" id="WP_012536366.1">
    <property type="nucleotide sequence ID" value="NZ_AP025160.1"/>
</dbReference>
<gene>
    <name evidence="2" type="ORF">DN052_03680</name>
</gene>
<dbReference type="Proteomes" id="UP000248886">
    <property type="component" value="Unassembled WGS sequence"/>
</dbReference>
<comment type="caution">
    <text evidence="2">The sequence shown here is derived from an EMBL/GenBank/DDBJ whole genome shotgun (WGS) entry which is preliminary data.</text>
</comment>
<dbReference type="SUPFAM" id="SSF47336">
    <property type="entry name" value="ACP-like"/>
    <property type="match status" value="1"/>
</dbReference>
<sequence>MYSLTPQELELSALIIAALNLPVGPQDIDPEAPLYGGELGLDSIDILEISMVIGKNYGLMISSDNDNKVEIFSCLRNLCTYVQAHRSN</sequence>
<dbReference type="NCBIfam" id="NF006617">
    <property type="entry name" value="PRK09184.1"/>
    <property type="match status" value="1"/>
</dbReference>
<evidence type="ECO:0000259" key="1">
    <source>
        <dbReference type="PROSITE" id="PS50075"/>
    </source>
</evidence>
<protein>
    <submittedName>
        <fullName evidence="2">Acyl carrier protein</fullName>
    </submittedName>
</protein>
<dbReference type="InterPro" id="IPR036736">
    <property type="entry name" value="ACP-like_sf"/>
</dbReference>
<reference evidence="2 3" key="1">
    <citation type="submission" date="2018-06" db="EMBL/GenBank/DDBJ databases">
        <title>Draft sequence of Acidithiobacillus ferrooxidans CCM 4253.</title>
        <authorList>
            <person name="Moya-Beltran A."/>
            <person name="Castro M."/>
            <person name="Covarrubias P.C."/>
            <person name="Issotta F."/>
            <person name="Janiczek O."/>
            <person name="Mandl M."/>
            <person name="Kucera J."/>
            <person name="Quatrini R."/>
        </authorList>
    </citation>
    <scope>NUCLEOTIDE SEQUENCE [LARGE SCALE GENOMIC DNA]</scope>
    <source>
        <strain evidence="2 3">CCM 4253</strain>
    </source>
</reference>